<evidence type="ECO:0000313" key="2">
    <source>
        <dbReference type="EMBL" id="PSW13374.1"/>
    </source>
</evidence>
<dbReference type="Proteomes" id="UP000241346">
    <property type="component" value="Unassembled WGS sequence"/>
</dbReference>
<name>A0A2T3NFP9_9GAMM</name>
<dbReference type="EMBL" id="PYMB01000003">
    <property type="protein sequence ID" value="PSW13374.1"/>
    <property type="molecule type" value="Genomic_DNA"/>
</dbReference>
<evidence type="ECO:0000313" key="3">
    <source>
        <dbReference type="Proteomes" id="UP000241346"/>
    </source>
</evidence>
<organism evidence="2 3">
    <name type="scientific">Photobacterium rosenbergii</name>
    <dbReference type="NCBI Taxonomy" id="294936"/>
    <lineage>
        <taxon>Bacteria</taxon>
        <taxon>Pseudomonadati</taxon>
        <taxon>Pseudomonadota</taxon>
        <taxon>Gammaproteobacteria</taxon>
        <taxon>Vibrionales</taxon>
        <taxon>Vibrionaceae</taxon>
        <taxon>Photobacterium</taxon>
    </lineage>
</organism>
<accession>A0A2T3NFP9</accession>
<dbReference type="AlphaFoldDB" id="A0A2T3NFP9"/>
<comment type="caution">
    <text evidence="2">The sequence shown here is derived from an EMBL/GenBank/DDBJ whole genome shotgun (WGS) entry which is preliminary data.</text>
</comment>
<reference evidence="2 3" key="1">
    <citation type="submission" date="2018-03" db="EMBL/GenBank/DDBJ databases">
        <title>Whole genome sequencing of Histamine producing bacteria.</title>
        <authorList>
            <person name="Butler K."/>
        </authorList>
    </citation>
    <scope>NUCLEOTIDE SEQUENCE [LARGE SCALE GENOMIC DNA]</scope>
    <source>
        <strain evidence="2 3">DSM 19138</strain>
    </source>
</reference>
<proteinExistence type="predicted"/>
<evidence type="ECO:0000256" key="1">
    <source>
        <dbReference type="SAM" id="Phobius"/>
    </source>
</evidence>
<protein>
    <submittedName>
        <fullName evidence="2">Uncharacterized protein</fullName>
    </submittedName>
</protein>
<gene>
    <name evidence="2" type="ORF">C9J01_11050</name>
</gene>
<feature type="transmembrane region" description="Helical" evidence="1">
    <location>
        <begin position="36"/>
        <end position="53"/>
    </location>
</feature>
<keyword evidence="1" id="KW-1133">Transmembrane helix</keyword>
<keyword evidence="1" id="KW-0472">Membrane</keyword>
<sequence length="74" mass="8564">MKCIAVWLGTNYTNGQHKKIAEKTGEDIRKNRMGDLRYKILILCVFIFIGDLVDEFCLGFKQKHQQVDADTCLK</sequence>
<keyword evidence="1" id="KW-0812">Transmembrane</keyword>